<evidence type="ECO:0000256" key="3">
    <source>
        <dbReference type="ARBA" id="ARBA00019694"/>
    </source>
</evidence>
<dbReference type="AlphaFoldDB" id="A0A482VEN9"/>
<keyword evidence="5" id="KW-0010">Activator</keyword>
<feature type="compositionally biased region" description="Polar residues" evidence="9">
    <location>
        <begin position="445"/>
        <end position="465"/>
    </location>
</feature>
<keyword evidence="7" id="KW-0539">Nucleus</keyword>
<protein>
    <recommendedName>
        <fullName evidence="3">Mediator of RNA polymerase II transcription subunit 25</fullName>
    </recommendedName>
    <alternativeName>
        <fullName evidence="8">Mediator complex subunit 25</fullName>
    </alternativeName>
</protein>
<dbReference type="InterPro" id="IPR038196">
    <property type="entry name" value="Med25_PTOV_sf"/>
</dbReference>
<dbReference type="PANTHER" id="PTHR12433">
    <property type="entry name" value="MEDIATOR OF RNA POLYMERASE II TRANSCRIPTION SUBUNIT 25"/>
    <property type="match status" value="1"/>
</dbReference>
<keyword evidence="4" id="KW-0805">Transcription regulation</keyword>
<comment type="similarity">
    <text evidence="2">Belongs to the Mediator complex subunit 25 family.</text>
</comment>
<comment type="caution">
    <text evidence="12">The sequence shown here is derived from an EMBL/GenBank/DDBJ whole genome shotgun (WGS) entry which is preliminary data.</text>
</comment>
<dbReference type="InterPro" id="IPR021394">
    <property type="entry name" value="Med25_PTOV"/>
</dbReference>
<dbReference type="Pfam" id="PF11232">
    <property type="entry name" value="Med25"/>
    <property type="match status" value="1"/>
</dbReference>
<evidence type="ECO:0000256" key="2">
    <source>
        <dbReference type="ARBA" id="ARBA00009102"/>
    </source>
</evidence>
<keyword evidence="13" id="KW-1185">Reference proteome</keyword>
<accession>A0A482VEN9</accession>
<evidence type="ECO:0000313" key="13">
    <source>
        <dbReference type="Proteomes" id="UP000292052"/>
    </source>
</evidence>
<gene>
    <name evidence="12" type="ORF">BDFB_005073</name>
</gene>
<feature type="region of interest" description="Disordered" evidence="9">
    <location>
        <begin position="445"/>
        <end position="513"/>
    </location>
</feature>
<evidence type="ECO:0000259" key="11">
    <source>
        <dbReference type="Pfam" id="PF11265"/>
    </source>
</evidence>
<dbReference type="InterPro" id="IPR021419">
    <property type="entry name" value="Mediator_Med25_VWA"/>
</dbReference>
<keyword evidence="6" id="KW-0804">Transcription</keyword>
<evidence type="ECO:0000256" key="9">
    <source>
        <dbReference type="SAM" id="MobiDB-lite"/>
    </source>
</evidence>
<dbReference type="EMBL" id="QDEB01108290">
    <property type="protein sequence ID" value="RZB77486.1"/>
    <property type="molecule type" value="Genomic_DNA"/>
</dbReference>
<evidence type="ECO:0000256" key="1">
    <source>
        <dbReference type="ARBA" id="ARBA00004123"/>
    </source>
</evidence>
<comment type="subcellular location">
    <subcellularLocation>
        <location evidence="1">Nucleus</location>
    </subcellularLocation>
</comment>
<sequence>MVVCPADHGLQADIIFVIEGTAVNGAYINDLKTNYIIPSLEYFSQGNIDESNYLSEGVNSFYGIVVYQAADCLPHPSSDTMGPFLSASKVLSAIEKLELIGGKGESHANIAEGLATTLQCFEELQQKRDNNGNVQRHCILVCNSPPYSLPVFETHPYAGKTSEQLAAILQEKNINLSIISPRKIPSLYKLFEKAGGDLSASQTKNYAKDPRHLVLLRGYSLKERPLSPPPGTVSSGQTQISNATIPITSLPSPLASNDSPISGTPQNNSNLMGNSTGAAGVPSVGPSPVYRPPGGQGINQLPQHSQSMVTQGMVGMVNARGTMMGNNPMNIPQLPAPPGYHPPNRPRWPPMLPPTQRPYLQQNPQVNTTQSSALIAQLTQPPPSLSGTGVNQFGQMNNNSPMSAQQQQQMKINIMNQQNPQTNVQTSMSQNPTGGIQTTAMPQVSQPNQAVTSPAQSTAQPTQQLGPGRERHSIWQGLLEWIEKPKNPSDQQKVTKHVPCQVSANSKDGEPEL</sequence>
<evidence type="ECO:0000256" key="6">
    <source>
        <dbReference type="ARBA" id="ARBA00023163"/>
    </source>
</evidence>
<dbReference type="GO" id="GO:0005667">
    <property type="term" value="C:transcription regulator complex"/>
    <property type="evidence" value="ECO:0007669"/>
    <property type="project" value="TreeGrafter"/>
</dbReference>
<evidence type="ECO:0000259" key="10">
    <source>
        <dbReference type="Pfam" id="PF11232"/>
    </source>
</evidence>
<dbReference type="OrthoDB" id="7690434at2759"/>
<organism evidence="12 13">
    <name type="scientific">Asbolus verrucosus</name>
    <name type="common">Desert ironclad beetle</name>
    <dbReference type="NCBI Taxonomy" id="1661398"/>
    <lineage>
        <taxon>Eukaryota</taxon>
        <taxon>Metazoa</taxon>
        <taxon>Ecdysozoa</taxon>
        <taxon>Arthropoda</taxon>
        <taxon>Hexapoda</taxon>
        <taxon>Insecta</taxon>
        <taxon>Pterygota</taxon>
        <taxon>Neoptera</taxon>
        <taxon>Endopterygota</taxon>
        <taxon>Coleoptera</taxon>
        <taxon>Polyphaga</taxon>
        <taxon>Cucujiformia</taxon>
        <taxon>Tenebrionidae</taxon>
        <taxon>Pimeliinae</taxon>
        <taxon>Asbolus</taxon>
    </lineage>
</organism>
<name>A0A482VEN9_ASBVE</name>
<dbReference type="Pfam" id="PF11265">
    <property type="entry name" value="Med25_VWA"/>
    <property type="match status" value="1"/>
</dbReference>
<dbReference type="PANTHER" id="PTHR12433:SF11">
    <property type="entry name" value="MEDIATOR OF RNA POLYMERASE II TRANSCRIPTION SUBUNIT 25"/>
    <property type="match status" value="1"/>
</dbReference>
<evidence type="ECO:0000256" key="7">
    <source>
        <dbReference type="ARBA" id="ARBA00023242"/>
    </source>
</evidence>
<evidence type="ECO:0000313" key="12">
    <source>
        <dbReference type="EMBL" id="RZB77486.1"/>
    </source>
</evidence>
<feature type="domain" description="Mediator of RNA polymerase II transcription subunit 25 von Willebrand factor type A" evidence="11">
    <location>
        <begin position="10"/>
        <end position="219"/>
    </location>
</feature>
<evidence type="ECO:0000256" key="4">
    <source>
        <dbReference type="ARBA" id="ARBA00023015"/>
    </source>
</evidence>
<dbReference type="Proteomes" id="UP000292052">
    <property type="component" value="Unassembled WGS sequence"/>
</dbReference>
<feature type="region of interest" description="Disordered" evidence="9">
    <location>
        <begin position="247"/>
        <end position="302"/>
    </location>
</feature>
<feature type="compositionally biased region" description="Polar residues" evidence="9">
    <location>
        <begin position="247"/>
        <end position="277"/>
    </location>
</feature>
<evidence type="ECO:0000256" key="5">
    <source>
        <dbReference type="ARBA" id="ARBA00023159"/>
    </source>
</evidence>
<dbReference type="Gene3D" id="2.40.290.30">
    <property type="entry name" value="Mediator complex subunit 25, ACID domain"/>
    <property type="match status" value="1"/>
</dbReference>
<dbReference type="STRING" id="1661398.A0A482VEN9"/>
<evidence type="ECO:0000256" key="8">
    <source>
        <dbReference type="ARBA" id="ARBA00031958"/>
    </source>
</evidence>
<proteinExistence type="inferred from homology"/>
<reference evidence="12 13" key="1">
    <citation type="submission" date="2017-03" db="EMBL/GenBank/DDBJ databases">
        <title>Genome of the blue death feigning beetle - Asbolus verrucosus.</title>
        <authorList>
            <person name="Rider S.D."/>
        </authorList>
    </citation>
    <scope>NUCLEOTIDE SEQUENCE [LARGE SCALE GENOMIC DNA]</scope>
    <source>
        <strain evidence="12">Butters</strain>
        <tissue evidence="12">Head and leg muscle</tissue>
    </source>
</reference>
<dbReference type="GO" id="GO:0045944">
    <property type="term" value="P:positive regulation of transcription by RNA polymerase II"/>
    <property type="evidence" value="ECO:0007669"/>
    <property type="project" value="TreeGrafter"/>
</dbReference>
<dbReference type="GO" id="GO:0016592">
    <property type="term" value="C:mediator complex"/>
    <property type="evidence" value="ECO:0007669"/>
    <property type="project" value="TreeGrafter"/>
</dbReference>
<feature type="domain" description="Mediator complex subunit Med25 PTOV" evidence="10">
    <location>
        <begin position="470"/>
        <end position="513"/>
    </location>
</feature>